<dbReference type="InterPro" id="IPR011990">
    <property type="entry name" value="TPR-like_helical_dom_sf"/>
</dbReference>
<dbReference type="EMBL" id="PTJC01000005">
    <property type="protein sequence ID" value="PPK88525.1"/>
    <property type="molecule type" value="Genomic_DNA"/>
</dbReference>
<keyword evidence="4" id="KW-1185">Reference proteome</keyword>
<reference evidence="3 4" key="1">
    <citation type="submission" date="2018-02" db="EMBL/GenBank/DDBJ databases">
        <title>Genomic Encyclopedia of Archaeal and Bacterial Type Strains, Phase II (KMG-II): from individual species to whole genera.</title>
        <authorList>
            <person name="Goeker M."/>
        </authorList>
    </citation>
    <scope>NUCLEOTIDE SEQUENCE [LARGE SCALE GENOMIC DNA]</scope>
    <source>
        <strain evidence="3 4">DSM 29526</strain>
    </source>
</reference>
<dbReference type="SUPFAM" id="SSF55874">
    <property type="entry name" value="ATPase domain of HSP90 chaperone/DNA topoisomerase II/histidine kinase"/>
    <property type="match status" value="1"/>
</dbReference>
<dbReference type="Pfam" id="PF13181">
    <property type="entry name" value="TPR_8"/>
    <property type="match status" value="1"/>
</dbReference>
<dbReference type="InterPro" id="IPR050640">
    <property type="entry name" value="Bact_2-comp_sensor_kinase"/>
</dbReference>
<dbReference type="GO" id="GO:0000155">
    <property type="term" value="F:phosphorelay sensor kinase activity"/>
    <property type="evidence" value="ECO:0007669"/>
    <property type="project" value="InterPro"/>
</dbReference>
<dbReference type="InterPro" id="IPR019734">
    <property type="entry name" value="TPR_rpt"/>
</dbReference>
<name>A0A2S6IAL0_9BACT</name>
<dbReference type="Gene3D" id="3.30.565.10">
    <property type="entry name" value="Histidine kinase-like ATPase, C-terminal domain"/>
    <property type="match status" value="1"/>
</dbReference>
<feature type="domain" description="Signal transduction histidine kinase internal region" evidence="2">
    <location>
        <begin position="439"/>
        <end position="516"/>
    </location>
</feature>
<dbReference type="SUPFAM" id="SSF48452">
    <property type="entry name" value="TPR-like"/>
    <property type="match status" value="1"/>
</dbReference>
<dbReference type="Proteomes" id="UP000237662">
    <property type="component" value="Unassembled WGS sequence"/>
</dbReference>
<dbReference type="SMART" id="SM00028">
    <property type="entry name" value="TPR"/>
    <property type="match status" value="5"/>
</dbReference>
<dbReference type="AlphaFoldDB" id="A0A2S6IAL0"/>
<proteinExistence type="predicted"/>
<evidence type="ECO:0000256" key="1">
    <source>
        <dbReference type="SAM" id="Coils"/>
    </source>
</evidence>
<dbReference type="InterPro" id="IPR010559">
    <property type="entry name" value="Sig_transdc_His_kin_internal"/>
</dbReference>
<comment type="caution">
    <text evidence="3">The sequence shown here is derived from an EMBL/GenBank/DDBJ whole genome shotgun (WGS) entry which is preliminary data.</text>
</comment>
<accession>A0A2S6IAL0</accession>
<gene>
    <name evidence="3" type="ORF">CLV84_1493</name>
</gene>
<dbReference type="GO" id="GO:0016020">
    <property type="term" value="C:membrane"/>
    <property type="evidence" value="ECO:0007669"/>
    <property type="project" value="InterPro"/>
</dbReference>
<feature type="coiled-coil region" evidence="1">
    <location>
        <begin position="479"/>
        <end position="506"/>
    </location>
</feature>
<evidence type="ECO:0000313" key="3">
    <source>
        <dbReference type="EMBL" id="PPK88525.1"/>
    </source>
</evidence>
<organism evidence="3 4">
    <name type="scientific">Neolewinella xylanilytica</name>
    <dbReference type="NCBI Taxonomy" id="1514080"/>
    <lineage>
        <taxon>Bacteria</taxon>
        <taxon>Pseudomonadati</taxon>
        <taxon>Bacteroidota</taxon>
        <taxon>Saprospiria</taxon>
        <taxon>Saprospirales</taxon>
        <taxon>Lewinellaceae</taxon>
        <taxon>Neolewinella</taxon>
    </lineage>
</organism>
<dbReference type="OrthoDB" id="607947at2"/>
<sequence length="659" mass="75858">MVDRYGHSSALGKLELSLEKASDGLEVIEIIHSLLHHYVYTRPDRARVLLAKQAQLLQKHAKDLLQLEDITGNDYRLHYFLTLATLENQEYRLEHAAAPFATALSIVEERGDAADKLEAYLTYIAYLGNQGLTEQAIDYLDRCQRLLESYPSDQYVARTACRHGYLYLLIFSYPKATLKFLEAERLLEGGSFELTPQDHYYYSLTQSGLGSVYQNSGENELALAAFQRAIDRCELIGLRSRLPWHQLNLGKELMYLNKYEEAVTYFRAVVDTKANGSVNALAAAYANLGFCYHYLDSPDLANEYVDRAEALYSGDDEPDRKELAKLEFMRATLLMDSAEWEMSINQLNRILTLAEVDEDTNDPDLLSLVADAYLHLSICHAKLKYYEAAYNYHCTYDSYNHRFHQQVAILRQHQFAAQFRAEEREQENRQLKLKASQLKLRALRAQMNPHFMYNALNSIQMFISGNNAATASKHLAKFAMLMRQSLENANREFITLEEERRFLTDYLEINQHLRYEGNLTFHIVMDRELEEDVIGVPTMILQPYVENAIEHGLRGQSEGHIEVEFRVIDEDDHHLLGIVTDNGVGREKVRERQAKDATRVDHKSRGTEITESRLQLLSSEEQNWVEIIDLYDRDGVACGTQVRVTIPITEMIPRRNNLG</sequence>
<dbReference type="InterPro" id="IPR036890">
    <property type="entry name" value="HATPase_C_sf"/>
</dbReference>
<dbReference type="RefSeq" id="WP_104419066.1">
    <property type="nucleotide sequence ID" value="NZ_PTJC01000005.1"/>
</dbReference>
<protein>
    <submittedName>
        <fullName evidence="3">Tetratricopeptide repeat protein</fullName>
    </submittedName>
</protein>
<dbReference type="PANTHER" id="PTHR34220:SF7">
    <property type="entry name" value="SENSOR HISTIDINE KINASE YPDA"/>
    <property type="match status" value="1"/>
</dbReference>
<keyword evidence="1" id="KW-0175">Coiled coil</keyword>
<evidence type="ECO:0000259" key="2">
    <source>
        <dbReference type="Pfam" id="PF06580"/>
    </source>
</evidence>
<evidence type="ECO:0000313" key="4">
    <source>
        <dbReference type="Proteomes" id="UP000237662"/>
    </source>
</evidence>
<dbReference type="Pfam" id="PF06580">
    <property type="entry name" value="His_kinase"/>
    <property type="match status" value="1"/>
</dbReference>
<dbReference type="PANTHER" id="PTHR34220">
    <property type="entry name" value="SENSOR HISTIDINE KINASE YPDA"/>
    <property type="match status" value="1"/>
</dbReference>
<dbReference type="Gene3D" id="1.25.40.10">
    <property type="entry name" value="Tetratricopeptide repeat domain"/>
    <property type="match status" value="1"/>
</dbReference>